<evidence type="ECO:0000256" key="2">
    <source>
        <dbReference type="SAM" id="Phobius"/>
    </source>
</evidence>
<protein>
    <submittedName>
        <fullName evidence="3">Uncharacterized protein</fullName>
    </submittedName>
</protein>
<keyword evidence="2" id="KW-0472">Membrane</keyword>
<dbReference type="KEGG" id="sapo:SAPIO_CDS6580"/>
<dbReference type="GeneID" id="27725652"/>
<evidence type="ECO:0000313" key="4">
    <source>
        <dbReference type="Proteomes" id="UP000028545"/>
    </source>
</evidence>
<dbReference type="OMA" id="CSVCNDL"/>
<organism evidence="3 4">
    <name type="scientific">Pseudallescheria apiosperma</name>
    <name type="common">Scedosporium apiospermum</name>
    <dbReference type="NCBI Taxonomy" id="563466"/>
    <lineage>
        <taxon>Eukaryota</taxon>
        <taxon>Fungi</taxon>
        <taxon>Dikarya</taxon>
        <taxon>Ascomycota</taxon>
        <taxon>Pezizomycotina</taxon>
        <taxon>Sordariomycetes</taxon>
        <taxon>Hypocreomycetidae</taxon>
        <taxon>Microascales</taxon>
        <taxon>Microascaceae</taxon>
        <taxon>Scedosporium</taxon>
    </lineage>
</organism>
<dbReference type="PANTHER" id="PTHR35394:SF5">
    <property type="entry name" value="DUF3176 DOMAIN-CONTAINING PROTEIN"/>
    <property type="match status" value="1"/>
</dbReference>
<dbReference type="RefSeq" id="XP_016641689.1">
    <property type="nucleotide sequence ID" value="XM_016788645.1"/>
</dbReference>
<keyword evidence="2" id="KW-0812">Transmembrane</keyword>
<dbReference type="AlphaFoldDB" id="A0A084G3H8"/>
<gene>
    <name evidence="3" type="ORF">SAPIO_CDS6580</name>
</gene>
<name>A0A084G3H8_PSEDA</name>
<evidence type="ECO:0000313" key="3">
    <source>
        <dbReference type="EMBL" id="KEZ41890.1"/>
    </source>
</evidence>
<sequence>MLAMVGVLISFNGKPIAKMETGFVTLNAIIAVLSTSSKAMLLYVIANAVSQWNWILFTAVAIDPFAQQLVQIQRGLTYILDTQGVTSIPMATRYSNGNQYGVFSAVTTNDQGRLESISSRVVYSDAEFALQGATMFGISANSSTITQAVNFNCPSGECSFPFTTTLAVCSRCENVTSQLEKNQNSNGDLYFDLIRDRSFAKIERFSTEYRLPNGLFLNNFNDSGSEAKAMVFMSMLGTTDPRKTVSMGDIDTLIWAQSLIKVDGAEYNKTWLAYNVRAEECSLYYCVKKYSSEVHNATLFETSSVLQDEKRIPESWALDRTRWPNVSEAVVESVAFHPIESAIQHTNLQLGHPGSDAAWNISQQAVDGISAFMQKTFAVCVAGANCTTEILDSWGPVNGYLIARYGAAGGEMAEEYEPSVAKAIWSTNDINQTFSNIALSMTNAIRNGGDNSSSATGSLGIFEAIYIVDWRWIALHCFVVVGTLVFLFATIYTTLNEGGGKIPAWKGSELAVFSRGHVVGDYLGDATTIDELQEKAKNISVVLVDPHQDRPPQGQDHQGAPFLNEPSKQGVWTMQVEPESSSERI</sequence>
<dbReference type="HOGENOM" id="CLU_015092_4_3_1"/>
<dbReference type="OrthoDB" id="5376804at2759"/>
<dbReference type="InterPro" id="IPR021514">
    <property type="entry name" value="DUF3176"/>
</dbReference>
<feature type="region of interest" description="Disordered" evidence="1">
    <location>
        <begin position="546"/>
        <end position="585"/>
    </location>
</feature>
<keyword evidence="4" id="KW-1185">Reference proteome</keyword>
<comment type="caution">
    <text evidence="3">The sequence shown here is derived from an EMBL/GenBank/DDBJ whole genome shotgun (WGS) entry which is preliminary data.</text>
</comment>
<evidence type="ECO:0000256" key="1">
    <source>
        <dbReference type="SAM" id="MobiDB-lite"/>
    </source>
</evidence>
<proteinExistence type="predicted"/>
<keyword evidence="2" id="KW-1133">Transmembrane helix</keyword>
<dbReference type="Proteomes" id="UP000028545">
    <property type="component" value="Unassembled WGS sequence"/>
</dbReference>
<dbReference type="VEuPathDB" id="FungiDB:SAPIO_CDS6580"/>
<accession>A0A084G3H8</accession>
<feature type="transmembrane region" description="Helical" evidence="2">
    <location>
        <begin position="472"/>
        <end position="492"/>
    </location>
</feature>
<dbReference type="EMBL" id="JOWA01000105">
    <property type="protein sequence ID" value="KEZ41890.1"/>
    <property type="molecule type" value="Genomic_DNA"/>
</dbReference>
<dbReference type="PANTHER" id="PTHR35394">
    <property type="entry name" value="DUF3176 DOMAIN-CONTAINING PROTEIN"/>
    <property type="match status" value="1"/>
</dbReference>
<dbReference type="Pfam" id="PF11374">
    <property type="entry name" value="DUF3176"/>
    <property type="match status" value="1"/>
</dbReference>
<reference evidence="3 4" key="1">
    <citation type="journal article" date="2014" name="Genome Announc.">
        <title>Draft genome sequence of the pathogenic fungus Scedosporium apiospermum.</title>
        <authorList>
            <person name="Vandeputte P."/>
            <person name="Ghamrawi S."/>
            <person name="Rechenmann M."/>
            <person name="Iltis A."/>
            <person name="Giraud S."/>
            <person name="Fleury M."/>
            <person name="Thornton C."/>
            <person name="Delhaes L."/>
            <person name="Meyer W."/>
            <person name="Papon N."/>
            <person name="Bouchara J.P."/>
        </authorList>
    </citation>
    <scope>NUCLEOTIDE SEQUENCE [LARGE SCALE GENOMIC DNA]</scope>
    <source>
        <strain evidence="3 4">IHEM 14462</strain>
    </source>
</reference>